<reference evidence="7" key="1">
    <citation type="journal article" date="2015" name="Proc. Natl. Acad. Sci. U.S.A.">
        <title>Networks of energetic and metabolic interactions define dynamics in microbial communities.</title>
        <authorList>
            <person name="Embree M."/>
            <person name="Liu J.K."/>
            <person name="Al-Bassam M.M."/>
            <person name="Zengler K."/>
        </authorList>
    </citation>
    <scope>NUCLEOTIDE SEQUENCE</scope>
</reference>
<evidence type="ECO:0000259" key="5">
    <source>
        <dbReference type="PROSITE" id="PS51379"/>
    </source>
</evidence>
<dbReference type="InterPro" id="IPR016169">
    <property type="entry name" value="FAD-bd_PCMH_sub2"/>
</dbReference>
<dbReference type="NCBIfam" id="NF008369">
    <property type="entry name" value="PRK11168.1"/>
    <property type="match status" value="1"/>
</dbReference>
<dbReference type="AlphaFoldDB" id="A0A0W8FZA4"/>
<dbReference type="PANTHER" id="PTHR11748">
    <property type="entry name" value="D-LACTATE DEHYDROGENASE"/>
    <property type="match status" value="1"/>
</dbReference>
<dbReference type="GO" id="GO:0004458">
    <property type="term" value="F:D-lactate dehydrogenase (cytochrome) activity"/>
    <property type="evidence" value="ECO:0007669"/>
    <property type="project" value="TreeGrafter"/>
</dbReference>
<dbReference type="Pfam" id="PF13183">
    <property type="entry name" value="Fer4_8"/>
    <property type="match status" value="1"/>
</dbReference>
<feature type="domain" description="4Fe-4S ferredoxin-type" evidence="5">
    <location>
        <begin position="551"/>
        <end position="580"/>
    </location>
</feature>
<dbReference type="Gene3D" id="3.30.70.2740">
    <property type="match status" value="1"/>
</dbReference>
<proteinExistence type="predicted"/>
<dbReference type="InterPro" id="IPR004113">
    <property type="entry name" value="FAD-bd_oxidored_4_C"/>
</dbReference>
<name>A0A0W8FZA4_9ZZZZ</name>
<keyword evidence="4" id="KW-0560">Oxidoreductase</keyword>
<dbReference type="InterPro" id="IPR006094">
    <property type="entry name" value="Oxid_FAD_bind_N"/>
</dbReference>
<sequence>MQSTQTKNYLSGNGYKNKSEWQSELENKLGNKVSWDVVTLQMYSTAACMYEITPLAVVIPENIEDIIVTINICKEFNIPVLPRGAGSSLSGNSVGDAVILDLTHHFKKIDDLENNLTKVDVGVVLNDLQANEKKRGLKFAPDPSSGNVCVIGGMLGNNSGGPHTLKHGSMYKHVQEVNVVLSNGKIFNAKNISLNEIENLDYFHKPYYIKIKQLFEQYSDEIKEGKPYTTKNASGYQVWDILTDTHLNMASLMVGSEGTLGVFTDAVLKLIPIVPHRGILSLYFTDITKMGVAVKHLRNLNSSAIEFVDHSFIELALTYKPELKKFLPAHVKYLLYVEFESEDQSDITNFFSEAERIICKEEGLAELGSYSTDEKEIETIMRVRKAATVILNKIQGKEKPVPFVEDAAIHPEVFPQFLTELSGLLSNYSFKYVFFGHAGDGNLHLRPLISFKDARLFNEADDLMTKFVDLVVKYKGSLSAEHGDGRLRTSFLPKTFPKLIPLFKEIKNLFDPIGIMNPDIIVQNSAKKWNENLRYNPGYSYVKTESRLDSVNWRLEIEKCHGCGTCREYCPVFVATGEEEATARAKANLLRGIISGKISTDTFDTDHFYEIMNYCLNCGQCLTDCPTNVNIPGMAVFAKEKLHEKRPFKINEIILQSGRLVSSLASKLPAVSNSTLKIPTVRKVMAATVGIHNERKFPLFVNHKVITNKVEIDDSKTVVLWTGCAAQFNDPYGEVESSKQILEKLGYKIILPDWKCCNVAKISYGNLKNALPEIEYNLKVLKPYVEKNIPIIFTSASCGYAFMHEYLDFFPEHPDIKETTSMCVDIHDFLGEKLKDPELQMNFKRTPLKIVYHDPCHLKAQKNIYGPKDLLKLIPGLELLNIKDSCCGIAGTFGMKKENFDLSMEIGSTLFDEIKKTGAQYAVSGCGTCQIQIKQGTGLDVLHPMSLLNEAYTPLED</sequence>
<keyword evidence="3" id="KW-0274">FAD</keyword>
<comment type="cofactor">
    <cofactor evidence="1">
        <name>FAD</name>
        <dbReference type="ChEBI" id="CHEBI:57692"/>
    </cofactor>
</comment>
<dbReference type="InterPro" id="IPR004017">
    <property type="entry name" value="Cys_rich_dom"/>
</dbReference>
<accession>A0A0W8FZA4</accession>
<dbReference type="InterPro" id="IPR016164">
    <property type="entry name" value="FAD-linked_Oxase-like_C"/>
</dbReference>
<evidence type="ECO:0000256" key="2">
    <source>
        <dbReference type="ARBA" id="ARBA00022630"/>
    </source>
</evidence>
<dbReference type="InterPro" id="IPR016167">
    <property type="entry name" value="FAD-bd_PCMH_sub1"/>
</dbReference>
<protein>
    <submittedName>
        <fullName evidence="7">Fe-s protein</fullName>
    </submittedName>
</protein>
<feature type="domain" description="4Fe-4S ferredoxin-type" evidence="5">
    <location>
        <begin position="606"/>
        <end position="635"/>
    </location>
</feature>
<dbReference type="Pfam" id="PF02754">
    <property type="entry name" value="CCG"/>
    <property type="match status" value="2"/>
</dbReference>
<dbReference type="Pfam" id="PF01565">
    <property type="entry name" value="FAD_binding_4"/>
    <property type="match status" value="1"/>
</dbReference>
<dbReference type="GO" id="GO:0008720">
    <property type="term" value="F:D-lactate dehydrogenase (NAD+) activity"/>
    <property type="evidence" value="ECO:0007669"/>
    <property type="project" value="TreeGrafter"/>
</dbReference>
<dbReference type="InterPro" id="IPR017900">
    <property type="entry name" value="4Fe4S_Fe_S_CS"/>
</dbReference>
<dbReference type="GO" id="GO:0071949">
    <property type="term" value="F:FAD binding"/>
    <property type="evidence" value="ECO:0007669"/>
    <property type="project" value="InterPro"/>
</dbReference>
<keyword evidence="2" id="KW-0285">Flavoprotein</keyword>
<evidence type="ECO:0000256" key="4">
    <source>
        <dbReference type="ARBA" id="ARBA00023002"/>
    </source>
</evidence>
<organism evidence="7">
    <name type="scientific">hydrocarbon metagenome</name>
    <dbReference type="NCBI Taxonomy" id="938273"/>
    <lineage>
        <taxon>unclassified sequences</taxon>
        <taxon>metagenomes</taxon>
        <taxon>ecological metagenomes</taxon>
    </lineage>
</organism>
<dbReference type="PANTHER" id="PTHR11748:SF119">
    <property type="entry name" value="D-2-HYDROXYGLUTARATE DEHYDROGENASE"/>
    <property type="match status" value="1"/>
</dbReference>
<evidence type="ECO:0000313" key="7">
    <source>
        <dbReference type="EMBL" id="KUG26223.1"/>
    </source>
</evidence>
<dbReference type="SUPFAM" id="SSF55103">
    <property type="entry name" value="FAD-linked oxidases, C-terminal domain"/>
    <property type="match status" value="1"/>
</dbReference>
<dbReference type="Gene3D" id="1.10.1060.10">
    <property type="entry name" value="Alpha-helical ferredoxin"/>
    <property type="match status" value="1"/>
</dbReference>
<dbReference type="EMBL" id="LNQE01000507">
    <property type="protein sequence ID" value="KUG26223.1"/>
    <property type="molecule type" value="Genomic_DNA"/>
</dbReference>
<dbReference type="SUPFAM" id="SSF56176">
    <property type="entry name" value="FAD-binding/transporter-associated domain-like"/>
    <property type="match status" value="1"/>
</dbReference>
<dbReference type="GO" id="GO:0051536">
    <property type="term" value="F:iron-sulfur cluster binding"/>
    <property type="evidence" value="ECO:0007669"/>
    <property type="project" value="InterPro"/>
</dbReference>
<dbReference type="SUPFAM" id="SSF46548">
    <property type="entry name" value="alpha-helical ferredoxin"/>
    <property type="match status" value="1"/>
</dbReference>
<evidence type="ECO:0000256" key="3">
    <source>
        <dbReference type="ARBA" id="ARBA00022827"/>
    </source>
</evidence>
<feature type="domain" description="FAD-binding PCMH-type" evidence="6">
    <location>
        <begin position="50"/>
        <end position="273"/>
    </location>
</feature>
<dbReference type="GO" id="GO:1903457">
    <property type="term" value="P:lactate catabolic process"/>
    <property type="evidence" value="ECO:0007669"/>
    <property type="project" value="TreeGrafter"/>
</dbReference>
<dbReference type="InterPro" id="IPR009051">
    <property type="entry name" value="Helical_ferredxn"/>
</dbReference>
<dbReference type="InterPro" id="IPR036318">
    <property type="entry name" value="FAD-bd_PCMH-like_sf"/>
</dbReference>
<gene>
    <name evidence="7" type="ORF">ASZ90_003946</name>
</gene>
<dbReference type="PROSITE" id="PS51379">
    <property type="entry name" value="4FE4S_FER_2"/>
    <property type="match status" value="2"/>
</dbReference>
<comment type="caution">
    <text evidence="7">The sequence shown here is derived from an EMBL/GenBank/DDBJ whole genome shotgun (WGS) entry which is preliminary data.</text>
</comment>
<evidence type="ECO:0000256" key="1">
    <source>
        <dbReference type="ARBA" id="ARBA00001974"/>
    </source>
</evidence>
<dbReference type="Pfam" id="PF02913">
    <property type="entry name" value="FAD-oxidase_C"/>
    <property type="match status" value="1"/>
</dbReference>
<dbReference type="InterPro" id="IPR016166">
    <property type="entry name" value="FAD-bd_PCMH"/>
</dbReference>
<dbReference type="PROSITE" id="PS00198">
    <property type="entry name" value="4FE4S_FER_1"/>
    <property type="match status" value="1"/>
</dbReference>
<dbReference type="Gene3D" id="3.30.465.10">
    <property type="match status" value="1"/>
</dbReference>
<dbReference type="PROSITE" id="PS51387">
    <property type="entry name" value="FAD_PCMH"/>
    <property type="match status" value="1"/>
</dbReference>
<dbReference type="InterPro" id="IPR017896">
    <property type="entry name" value="4Fe4S_Fe-S-bd"/>
</dbReference>
<dbReference type="Gene3D" id="3.30.43.10">
    <property type="entry name" value="Uridine Diphospho-n-acetylenolpyruvylglucosamine Reductase, domain 2"/>
    <property type="match status" value="1"/>
</dbReference>
<evidence type="ECO:0000259" key="6">
    <source>
        <dbReference type="PROSITE" id="PS51387"/>
    </source>
</evidence>